<name>A0A8J3EWD6_9BACI</name>
<dbReference type="EC" id="3.2.1.52" evidence="3"/>
<comment type="caution">
    <text evidence="7">The sequence shown here is derived from an EMBL/GenBank/DDBJ whole genome shotgun (WGS) entry which is preliminary data.</text>
</comment>
<keyword evidence="5" id="KW-0326">Glycosidase</keyword>
<reference evidence="8" key="1">
    <citation type="journal article" date="2019" name="Int. J. Syst. Evol. Microbiol.">
        <title>The Global Catalogue of Microorganisms (GCM) 10K type strain sequencing project: providing services to taxonomists for standard genome sequencing and annotation.</title>
        <authorList>
            <consortium name="The Broad Institute Genomics Platform"/>
            <consortium name="The Broad Institute Genome Sequencing Center for Infectious Disease"/>
            <person name="Wu L."/>
            <person name="Ma J."/>
        </authorList>
    </citation>
    <scope>NUCLEOTIDE SEQUENCE [LARGE SCALE GENOMIC DNA]</scope>
    <source>
        <strain evidence="8">CGMCC 1.14993</strain>
    </source>
</reference>
<dbReference type="NCBIfam" id="NF003740">
    <property type="entry name" value="PRK05337.1"/>
    <property type="match status" value="1"/>
</dbReference>
<dbReference type="EMBL" id="BMHB01000001">
    <property type="protein sequence ID" value="GGI11000.1"/>
    <property type="molecule type" value="Genomic_DNA"/>
</dbReference>
<feature type="domain" description="Glycoside hydrolase family 3 N-terminal" evidence="6">
    <location>
        <begin position="215"/>
        <end position="534"/>
    </location>
</feature>
<protein>
    <recommendedName>
        <fullName evidence="3">beta-N-acetylhexosaminidase</fullName>
        <ecNumber evidence="3">3.2.1.52</ecNumber>
    </recommendedName>
</protein>
<organism evidence="7 8">
    <name type="scientific">Gottfriedia solisilvae</name>
    <dbReference type="NCBI Taxonomy" id="1516104"/>
    <lineage>
        <taxon>Bacteria</taxon>
        <taxon>Bacillati</taxon>
        <taxon>Bacillota</taxon>
        <taxon>Bacilli</taxon>
        <taxon>Bacillales</taxon>
        <taxon>Bacillaceae</taxon>
        <taxon>Gottfriedia</taxon>
    </lineage>
</organism>
<dbReference type="PROSITE" id="PS00775">
    <property type="entry name" value="GLYCOSYL_HYDROL_F3"/>
    <property type="match status" value="1"/>
</dbReference>
<dbReference type="PANTHER" id="PTHR30480:SF13">
    <property type="entry name" value="BETA-HEXOSAMINIDASE"/>
    <property type="match status" value="1"/>
</dbReference>
<dbReference type="InterPro" id="IPR019800">
    <property type="entry name" value="Glyco_hydro_3_AS"/>
</dbReference>
<evidence type="ECO:0000256" key="3">
    <source>
        <dbReference type="ARBA" id="ARBA00012663"/>
    </source>
</evidence>
<gene>
    <name evidence="7" type="ORF">GCM10007380_05630</name>
</gene>
<dbReference type="RefSeq" id="WP_087998834.1">
    <property type="nucleotide sequence ID" value="NZ_BMHB01000001.1"/>
</dbReference>
<dbReference type="InterPro" id="IPR036962">
    <property type="entry name" value="Glyco_hydro_3_N_sf"/>
</dbReference>
<dbReference type="InterPro" id="IPR050226">
    <property type="entry name" value="NagZ_Beta-hexosaminidase"/>
</dbReference>
<dbReference type="InterPro" id="IPR017853">
    <property type="entry name" value="GH"/>
</dbReference>
<dbReference type="Pfam" id="PF14172">
    <property type="entry name" value="DUF4309"/>
    <property type="match status" value="1"/>
</dbReference>
<keyword evidence="8" id="KW-1185">Reference proteome</keyword>
<evidence type="ECO:0000256" key="5">
    <source>
        <dbReference type="ARBA" id="ARBA00023295"/>
    </source>
</evidence>
<dbReference type="GO" id="GO:0005975">
    <property type="term" value="P:carbohydrate metabolic process"/>
    <property type="evidence" value="ECO:0007669"/>
    <property type="project" value="InterPro"/>
</dbReference>
<keyword evidence="4" id="KW-0378">Hydrolase</keyword>
<dbReference type="Proteomes" id="UP000626244">
    <property type="component" value="Unassembled WGS sequence"/>
</dbReference>
<dbReference type="SUPFAM" id="SSF51445">
    <property type="entry name" value="(Trans)glycosidases"/>
    <property type="match status" value="1"/>
</dbReference>
<dbReference type="GO" id="GO:0004563">
    <property type="term" value="F:beta-N-acetylhexosaminidase activity"/>
    <property type="evidence" value="ECO:0007669"/>
    <property type="project" value="UniProtKB-EC"/>
</dbReference>
<comment type="catalytic activity">
    <reaction evidence="1">
        <text>Hydrolysis of terminal non-reducing N-acetyl-D-hexosamine residues in N-acetyl-beta-D-hexosaminides.</text>
        <dbReference type="EC" id="3.2.1.52"/>
    </reaction>
</comment>
<evidence type="ECO:0000313" key="7">
    <source>
        <dbReference type="EMBL" id="GGI11000.1"/>
    </source>
</evidence>
<dbReference type="Gene3D" id="3.20.20.300">
    <property type="entry name" value="Glycoside hydrolase, family 3, N-terminal domain"/>
    <property type="match status" value="1"/>
</dbReference>
<comment type="similarity">
    <text evidence="2">Belongs to the glycosyl hydrolase 3 family.</text>
</comment>
<evidence type="ECO:0000313" key="8">
    <source>
        <dbReference type="Proteomes" id="UP000626244"/>
    </source>
</evidence>
<evidence type="ECO:0000256" key="4">
    <source>
        <dbReference type="ARBA" id="ARBA00022801"/>
    </source>
</evidence>
<sequence length="570" mass="63644">MMIGIILICGISVFYVKGDAKEEHPLKQSQPSFQTEQEVEDESESLDEQELLALIVSNAQQGKISEASIFVGKTDINEVIGRFGTISEKDEVEKGTYLTFKDRAIAVGYDQDGFVFEARSYKPNLHEIHYDSIIELLQNPTTIKYYKDQEVDQIILGYKLAHNYELKFILPRPTDELPNPSVHHISVSIMNNTNEVIPSDFLSINIEEQIKNMSLNEKIGQMIFSGIYGTKYTVELKNLVQQNKIGGFIFYSDNIKSKQQSVKLINSLKKANESNPLPILFGVDQEGGRISRLPVNIGKIPSSAEIGKRNNPELSFAIGQILGKQVKTFGFNLDFAPVLDINSNPHNPVIGDRSFGNSASIVSELGIQTMKGIQSDNIIPVIKHFPGHGDTGVDSHLTLPIVYKSYDDLKDFELVPFKNAIKQNADVVMIAHILLPKIDSSNPSSMSKKVVTNILRNDMQFNGVVMTDDMTMDAIGKHFNLANASVKSIQAGSDIIMVAHDTNKVKAVFKAIQTAVNNGSISEERINQSVKRIILLKQKYKIDNKTVPNYSTDELIDKTNRVLKKYHLEP</sequence>
<dbReference type="Pfam" id="PF00933">
    <property type="entry name" value="Glyco_hydro_3"/>
    <property type="match status" value="1"/>
</dbReference>
<accession>A0A8J3EWD6</accession>
<dbReference type="InterPro" id="IPR025453">
    <property type="entry name" value="DUF4309"/>
</dbReference>
<evidence type="ECO:0000259" key="6">
    <source>
        <dbReference type="Pfam" id="PF00933"/>
    </source>
</evidence>
<evidence type="ECO:0000256" key="2">
    <source>
        <dbReference type="ARBA" id="ARBA00005336"/>
    </source>
</evidence>
<evidence type="ECO:0000256" key="1">
    <source>
        <dbReference type="ARBA" id="ARBA00001231"/>
    </source>
</evidence>
<proteinExistence type="inferred from homology"/>
<dbReference type="GO" id="GO:0009254">
    <property type="term" value="P:peptidoglycan turnover"/>
    <property type="evidence" value="ECO:0007669"/>
    <property type="project" value="TreeGrafter"/>
</dbReference>
<dbReference type="AlphaFoldDB" id="A0A8J3EWD6"/>
<dbReference type="InterPro" id="IPR001764">
    <property type="entry name" value="Glyco_hydro_3_N"/>
</dbReference>
<dbReference type="PANTHER" id="PTHR30480">
    <property type="entry name" value="BETA-HEXOSAMINIDASE-RELATED"/>
    <property type="match status" value="1"/>
</dbReference>